<dbReference type="InterPro" id="IPR002716">
    <property type="entry name" value="PIN_dom"/>
</dbReference>
<feature type="domain" description="PIN" evidence="8">
    <location>
        <begin position="11"/>
        <end position="101"/>
    </location>
</feature>
<dbReference type="Gene3D" id="3.40.50.1010">
    <property type="entry name" value="5'-nuclease"/>
    <property type="match status" value="1"/>
</dbReference>
<dbReference type="PATRIC" id="fig|1165867.3.peg.4842"/>
<keyword evidence="3" id="KW-0540">Nuclease</keyword>
<sequence length="118" mass="12999">MEAWAASVPVADQFVTAMTIAEIERGVVAKERSDPAQGGVLRRWLDERVLPAFADRVLPFDLPAARVLATYRVPEHAPFDDALIAAVAQAAEMTVATRNTKHFEPLGVRCFNPWEPTV</sequence>
<protein>
    <submittedName>
        <fullName evidence="9">PilT protein domain-containing protein</fullName>
    </submittedName>
</protein>
<dbReference type="Pfam" id="PF01850">
    <property type="entry name" value="PIN"/>
    <property type="match status" value="1"/>
</dbReference>
<dbReference type="PANTHER" id="PTHR33653">
    <property type="entry name" value="RIBONUCLEASE VAPC2"/>
    <property type="match status" value="1"/>
</dbReference>
<evidence type="ECO:0000259" key="8">
    <source>
        <dbReference type="Pfam" id="PF01850"/>
    </source>
</evidence>
<dbReference type="Proteomes" id="UP000006447">
    <property type="component" value="Unassembled WGS sequence"/>
</dbReference>
<evidence type="ECO:0000256" key="4">
    <source>
        <dbReference type="ARBA" id="ARBA00022723"/>
    </source>
</evidence>
<dbReference type="RefSeq" id="WP_007299306.1">
    <property type="nucleotide sequence ID" value="NZ_AJJH01000135.1"/>
</dbReference>
<dbReference type="GO" id="GO:0016787">
    <property type="term" value="F:hydrolase activity"/>
    <property type="evidence" value="ECO:0007669"/>
    <property type="project" value="UniProtKB-KW"/>
</dbReference>
<accession>I0WLZ9</accession>
<evidence type="ECO:0000313" key="9">
    <source>
        <dbReference type="EMBL" id="EID77415.1"/>
    </source>
</evidence>
<dbReference type="InterPro" id="IPR029060">
    <property type="entry name" value="PIN-like_dom_sf"/>
</dbReference>
<keyword evidence="2" id="KW-1277">Toxin-antitoxin system</keyword>
<keyword evidence="5" id="KW-0378">Hydrolase</keyword>
<evidence type="ECO:0000256" key="5">
    <source>
        <dbReference type="ARBA" id="ARBA00022801"/>
    </source>
</evidence>
<evidence type="ECO:0000256" key="1">
    <source>
        <dbReference type="ARBA" id="ARBA00001946"/>
    </source>
</evidence>
<evidence type="ECO:0000256" key="2">
    <source>
        <dbReference type="ARBA" id="ARBA00022649"/>
    </source>
</evidence>
<comment type="cofactor">
    <cofactor evidence="1">
        <name>Mg(2+)</name>
        <dbReference type="ChEBI" id="CHEBI:18420"/>
    </cofactor>
</comment>
<proteinExistence type="inferred from homology"/>
<dbReference type="PANTHER" id="PTHR33653:SF1">
    <property type="entry name" value="RIBONUCLEASE VAPC2"/>
    <property type="match status" value="1"/>
</dbReference>
<keyword evidence="4" id="KW-0479">Metal-binding</keyword>
<comment type="caution">
    <text evidence="9">The sequence shown here is derived from an EMBL/GenBank/DDBJ whole genome shotgun (WGS) entry which is preliminary data.</text>
</comment>
<comment type="similarity">
    <text evidence="7">Belongs to the PINc/VapC protein family.</text>
</comment>
<evidence type="ECO:0000313" key="10">
    <source>
        <dbReference type="Proteomes" id="UP000006447"/>
    </source>
</evidence>
<reference evidence="9 10" key="1">
    <citation type="journal article" date="2012" name="J. Bacteriol.">
        <title>Draft genome sequence of the nitrophenol-degrading actinomycete Rhodococcus imtechensis RKJ300.</title>
        <authorList>
            <person name="Vikram S."/>
            <person name="Kumar S."/>
            <person name="Subramanian S."/>
            <person name="Raghava G.P."/>
        </authorList>
    </citation>
    <scope>NUCLEOTIDE SEQUENCE [LARGE SCALE GENOMIC DNA]</scope>
    <source>
        <strain evidence="9 10">RKJ300</strain>
    </source>
</reference>
<dbReference type="AlphaFoldDB" id="I0WLZ9"/>
<dbReference type="EMBL" id="AJJH01000135">
    <property type="protein sequence ID" value="EID77415.1"/>
    <property type="molecule type" value="Genomic_DNA"/>
</dbReference>
<keyword evidence="6" id="KW-0460">Magnesium</keyword>
<evidence type="ECO:0000256" key="6">
    <source>
        <dbReference type="ARBA" id="ARBA00022842"/>
    </source>
</evidence>
<gene>
    <name evidence="9" type="ORF">W59_23735</name>
</gene>
<dbReference type="GO" id="GO:0004518">
    <property type="term" value="F:nuclease activity"/>
    <property type="evidence" value="ECO:0007669"/>
    <property type="project" value="UniProtKB-KW"/>
</dbReference>
<evidence type="ECO:0000256" key="7">
    <source>
        <dbReference type="ARBA" id="ARBA00038093"/>
    </source>
</evidence>
<dbReference type="GO" id="GO:0046872">
    <property type="term" value="F:metal ion binding"/>
    <property type="evidence" value="ECO:0007669"/>
    <property type="project" value="UniProtKB-KW"/>
</dbReference>
<dbReference type="InterPro" id="IPR050556">
    <property type="entry name" value="Type_II_TA_system_RNase"/>
</dbReference>
<evidence type="ECO:0000256" key="3">
    <source>
        <dbReference type="ARBA" id="ARBA00022722"/>
    </source>
</evidence>
<dbReference type="SUPFAM" id="SSF88723">
    <property type="entry name" value="PIN domain-like"/>
    <property type="match status" value="1"/>
</dbReference>
<name>I0WLZ9_RHOOP</name>
<organism evidence="9 10">
    <name type="scientific">Rhodococcus opacus RKJ300 = JCM 13270</name>
    <dbReference type="NCBI Taxonomy" id="1165867"/>
    <lineage>
        <taxon>Bacteria</taxon>
        <taxon>Bacillati</taxon>
        <taxon>Actinomycetota</taxon>
        <taxon>Actinomycetes</taxon>
        <taxon>Mycobacteriales</taxon>
        <taxon>Nocardiaceae</taxon>
        <taxon>Rhodococcus</taxon>
    </lineage>
</organism>